<dbReference type="AlphaFoldDB" id="X0X9M6"/>
<dbReference type="InterPro" id="IPR025857">
    <property type="entry name" value="MacB_PCD"/>
</dbReference>
<gene>
    <name evidence="3" type="ORF">S01H1_65808</name>
</gene>
<name>X0X9M6_9ZZZZ</name>
<organism evidence="3">
    <name type="scientific">marine sediment metagenome</name>
    <dbReference type="NCBI Taxonomy" id="412755"/>
    <lineage>
        <taxon>unclassified sequences</taxon>
        <taxon>metagenomes</taxon>
        <taxon>ecological metagenomes</taxon>
    </lineage>
</organism>
<evidence type="ECO:0000313" key="3">
    <source>
        <dbReference type="EMBL" id="GAG39894.1"/>
    </source>
</evidence>
<feature type="non-terminal residue" evidence="3">
    <location>
        <position position="250"/>
    </location>
</feature>
<keyword evidence="1" id="KW-0812">Transmembrane</keyword>
<proteinExistence type="predicted"/>
<evidence type="ECO:0000256" key="1">
    <source>
        <dbReference type="SAM" id="Phobius"/>
    </source>
</evidence>
<dbReference type="Pfam" id="PF12704">
    <property type="entry name" value="MacB_PCD"/>
    <property type="match status" value="1"/>
</dbReference>
<sequence>MTIWRLVIKEIRYRKVNFTLSVLSVLVAVGFLVASITLLRVHNRRTEQIVQAKIAETAEAVRRRQRDADTRAAELTEAFRKIMLKFGYNLLILPKTEKIIDYQVRGAAATYMPEDNVRILSESGIMTVRHLLPILQQRQVLIFGNRRQEVFLVGTRGEIPLSHREPKQPLLSAVRAGEIIVGHGIHRELGVDVGDTVRLIDREFKVSRWYAPRGTNDDSTVWIELGQAQQMLGKPGKINGILALSCVCTQ</sequence>
<evidence type="ECO:0000259" key="2">
    <source>
        <dbReference type="Pfam" id="PF12704"/>
    </source>
</evidence>
<keyword evidence="1" id="KW-0472">Membrane</keyword>
<keyword evidence="1" id="KW-1133">Transmembrane helix</keyword>
<feature type="domain" description="MacB-like periplasmic core" evidence="2">
    <location>
        <begin position="20"/>
        <end position="235"/>
    </location>
</feature>
<dbReference type="EMBL" id="BARS01043471">
    <property type="protein sequence ID" value="GAG39894.1"/>
    <property type="molecule type" value="Genomic_DNA"/>
</dbReference>
<reference evidence="3" key="1">
    <citation type="journal article" date="2014" name="Front. Microbiol.">
        <title>High frequency of phylogenetically diverse reductive dehalogenase-homologous genes in deep subseafloor sedimentary metagenomes.</title>
        <authorList>
            <person name="Kawai M."/>
            <person name="Futagami T."/>
            <person name="Toyoda A."/>
            <person name="Takaki Y."/>
            <person name="Nishi S."/>
            <person name="Hori S."/>
            <person name="Arai W."/>
            <person name="Tsubouchi T."/>
            <person name="Morono Y."/>
            <person name="Uchiyama I."/>
            <person name="Ito T."/>
            <person name="Fujiyama A."/>
            <person name="Inagaki F."/>
            <person name="Takami H."/>
        </authorList>
    </citation>
    <scope>NUCLEOTIDE SEQUENCE</scope>
    <source>
        <strain evidence="3">Expedition CK06-06</strain>
    </source>
</reference>
<comment type="caution">
    <text evidence="3">The sequence shown here is derived from an EMBL/GenBank/DDBJ whole genome shotgun (WGS) entry which is preliminary data.</text>
</comment>
<protein>
    <recommendedName>
        <fullName evidence="2">MacB-like periplasmic core domain-containing protein</fullName>
    </recommendedName>
</protein>
<accession>X0X9M6</accession>
<feature type="transmembrane region" description="Helical" evidence="1">
    <location>
        <begin position="20"/>
        <end position="39"/>
    </location>
</feature>